<feature type="coiled-coil region" evidence="1">
    <location>
        <begin position="1"/>
        <end position="28"/>
    </location>
</feature>
<gene>
    <name evidence="2" type="ORF">JIP62_05420</name>
</gene>
<keyword evidence="3" id="KW-1185">Reference proteome</keyword>
<dbReference type="EMBL" id="CP067977">
    <property type="protein sequence ID" value="QQQ19532.1"/>
    <property type="molecule type" value="Genomic_DNA"/>
</dbReference>
<evidence type="ECO:0000256" key="1">
    <source>
        <dbReference type="SAM" id="Coils"/>
    </source>
</evidence>
<reference evidence="2 3" key="1">
    <citation type="submission" date="2021-01" db="EMBL/GenBank/DDBJ databases">
        <title>Brevundimonas vitis sp. nov., an bacterium isolated from grape (Vitis vinifera).</title>
        <authorList>
            <person name="Jiang L."/>
            <person name="Lee J."/>
        </authorList>
    </citation>
    <scope>NUCLEOTIDE SEQUENCE [LARGE SCALE GENOMIC DNA]</scope>
    <source>
        <strain evidence="2 3">GRTSA-9</strain>
    </source>
</reference>
<evidence type="ECO:0000313" key="3">
    <source>
        <dbReference type="Proteomes" id="UP000595448"/>
    </source>
</evidence>
<protein>
    <recommendedName>
        <fullName evidence="4">DUF4164 family protein</fullName>
    </recommendedName>
</protein>
<sequence length="83" mass="8689">MDAVSAAKDRIDKALSKLERKMLELKARAAGAGTVGDDDLFAPVRTAAADDGRVAELEAAGQQASQALADAAEQIRHILSERA</sequence>
<dbReference type="RefSeq" id="WP_201103883.1">
    <property type="nucleotide sequence ID" value="NZ_CP067977.1"/>
</dbReference>
<accession>A0ABX7BQJ9</accession>
<proteinExistence type="predicted"/>
<keyword evidence="1" id="KW-0175">Coiled coil</keyword>
<evidence type="ECO:0000313" key="2">
    <source>
        <dbReference type="EMBL" id="QQQ19532.1"/>
    </source>
</evidence>
<evidence type="ECO:0008006" key="4">
    <source>
        <dbReference type="Google" id="ProtNLM"/>
    </source>
</evidence>
<dbReference type="Proteomes" id="UP000595448">
    <property type="component" value="Chromosome"/>
</dbReference>
<name>A0ABX7BQJ9_9CAUL</name>
<organism evidence="2 3">
    <name type="scientific">Brevundimonas vitisensis</name>
    <dbReference type="NCBI Taxonomy" id="2800818"/>
    <lineage>
        <taxon>Bacteria</taxon>
        <taxon>Pseudomonadati</taxon>
        <taxon>Pseudomonadota</taxon>
        <taxon>Alphaproteobacteria</taxon>
        <taxon>Caulobacterales</taxon>
        <taxon>Caulobacteraceae</taxon>
        <taxon>Brevundimonas</taxon>
    </lineage>
</organism>